<dbReference type="PANTHER" id="PTHR42774">
    <property type="entry name" value="PHOSPHOTRANSFERASE SYSTEM TRANSPORT PROTEIN"/>
    <property type="match status" value="1"/>
</dbReference>
<dbReference type="Pfam" id="PF00294">
    <property type="entry name" value="PfkB"/>
    <property type="match status" value="2"/>
</dbReference>
<dbReference type="Gene3D" id="3.40.1190.20">
    <property type="match status" value="1"/>
</dbReference>
<dbReference type="InterPro" id="IPR011611">
    <property type="entry name" value="PfkB_dom"/>
</dbReference>
<reference evidence="2 3" key="1">
    <citation type="journal article" date="2020" name="Arch. Microbiol.">
        <title>The genome sequence of the giant phototrophic gammaproteobacterium Thiospirillum jenense gives insight into its physiological properties and phylogenetic relationships.</title>
        <authorList>
            <person name="Imhoff J.F."/>
            <person name="Meyer T.E."/>
            <person name="Kyndt J.A."/>
        </authorList>
    </citation>
    <scope>NUCLEOTIDE SEQUENCE [LARGE SCALE GENOMIC DNA]</scope>
    <source>
        <strain evidence="2 3">DSM 216</strain>
    </source>
</reference>
<sequence length="300" mass="32588">MATGQLIIGVGVATLDIVNRVTNYPAEDAEMRAIGQRLSRGGNVTNSLTVLSQFGHQCAWLGTCADDHAAMFIMNELRQNGIVTDQVIHHPGTTSPTSFITVSQLTGSRTIVHYRTLPELTADEFAQVSLDNCRWIHFEGRQPDHTAKMIARVQHDYPHLPISIEIEKNRPGIEGLLLPVQALLFSRAFIIATGAHDPRQFLIRQQSISHAALCIAAWGADGAYAVTNDHIPQFVPAYRPPMLIETLAAGDVFNAAIIDGLLKQLPLVQVLTRAVHLSGYHCGREGLDGLIKSAAAAGIL</sequence>
<accession>A0A839HDR1</accession>
<gene>
    <name evidence="2" type="ORF">HUK38_03970</name>
</gene>
<dbReference type="SUPFAM" id="SSF53613">
    <property type="entry name" value="Ribokinase-like"/>
    <property type="match status" value="1"/>
</dbReference>
<feature type="domain" description="Carbohydrate kinase PfkB" evidence="1">
    <location>
        <begin position="12"/>
        <end position="117"/>
    </location>
</feature>
<dbReference type="PANTHER" id="PTHR42774:SF3">
    <property type="entry name" value="KETOHEXOKINASE"/>
    <property type="match status" value="1"/>
</dbReference>
<proteinExistence type="predicted"/>
<keyword evidence="2" id="KW-0418">Kinase</keyword>
<dbReference type="EMBL" id="JABVCQ010000006">
    <property type="protein sequence ID" value="MBB1125388.1"/>
    <property type="molecule type" value="Genomic_DNA"/>
</dbReference>
<evidence type="ECO:0000313" key="3">
    <source>
        <dbReference type="Proteomes" id="UP000548632"/>
    </source>
</evidence>
<dbReference type="GO" id="GO:0016301">
    <property type="term" value="F:kinase activity"/>
    <property type="evidence" value="ECO:0007669"/>
    <property type="project" value="UniProtKB-KW"/>
</dbReference>
<protein>
    <submittedName>
        <fullName evidence="2">Ketohexokinase</fullName>
    </submittedName>
</protein>
<keyword evidence="2" id="KW-0808">Transferase</keyword>
<dbReference type="InterPro" id="IPR052562">
    <property type="entry name" value="Ketohexokinase-related"/>
</dbReference>
<evidence type="ECO:0000313" key="2">
    <source>
        <dbReference type="EMBL" id="MBB1125388.1"/>
    </source>
</evidence>
<dbReference type="InterPro" id="IPR029056">
    <property type="entry name" value="Ribokinase-like"/>
</dbReference>
<dbReference type="Proteomes" id="UP000548632">
    <property type="component" value="Unassembled WGS sequence"/>
</dbReference>
<evidence type="ECO:0000259" key="1">
    <source>
        <dbReference type="Pfam" id="PF00294"/>
    </source>
</evidence>
<dbReference type="AlphaFoldDB" id="A0A839HDR1"/>
<keyword evidence="3" id="KW-1185">Reference proteome</keyword>
<dbReference type="RefSeq" id="WP_182582694.1">
    <property type="nucleotide sequence ID" value="NZ_JABVCQ010000006.1"/>
</dbReference>
<name>A0A839HDR1_9GAMM</name>
<organism evidence="2 3">
    <name type="scientific">Thiospirillum jenense</name>
    <dbReference type="NCBI Taxonomy" id="1653858"/>
    <lineage>
        <taxon>Bacteria</taxon>
        <taxon>Pseudomonadati</taxon>
        <taxon>Pseudomonadota</taxon>
        <taxon>Gammaproteobacteria</taxon>
        <taxon>Chromatiales</taxon>
        <taxon>Chromatiaceae</taxon>
        <taxon>Thiospirillum</taxon>
    </lineage>
</organism>
<comment type="caution">
    <text evidence="2">The sequence shown here is derived from an EMBL/GenBank/DDBJ whole genome shotgun (WGS) entry which is preliminary data.</text>
</comment>
<feature type="domain" description="Carbohydrate kinase PfkB" evidence="1">
    <location>
        <begin position="213"/>
        <end position="287"/>
    </location>
</feature>